<dbReference type="OrthoDB" id="2618710at2759"/>
<keyword evidence="2" id="KW-1185">Reference proteome</keyword>
<dbReference type="EMBL" id="JABBWM010000002">
    <property type="protein sequence ID" value="KAG2119854.1"/>
    <property type="molecule type" value="Genomic_DNA"/>
</dbReference>
<evidence type="ECO:0000313" key="1">
    <source>
        <dbReference type="EMBL" id="KAG2119854.1"/>
    </source>
</evidence>
<dbReference type="RefSeq" id="XP_041299680.1">
    <property type="nucleotide sequence ID" value="XM_041433226.1"/>
</dbReference>
<name>A0A9P7K0K7_9AGAM</name>
<gene>
    <name evidence="1" type="ORF">F5147DRAFT_647722</name>
</gene>
<proteinExistence type="predicted"/>
<dbReference type="AlphaFoldDB" id="A0A9P7K0K7"/>
<reference evidence="1" key="1">
    <citation type="journal article" date="2020" name="New Phytol.">
        <title>Comparative genomics reveals dynamic genome evolution in host specialist ectomycorrhizal fungi.</title>
        <authorList>
            <person name="Lofgren L.A."/>
            <person name="Nguyen N.H."/>
            <person name="Vilgalys R."/>
            <person name="Ruytinx J."/>
            <person name="Liao H.L."/>
            <person name="Branco S."/>
            <person name="Kuo A."/>
            <person name="LaButti K."/>
            <person name="Lipzen A."/>
            <person name="Andreopoulos W."/>
            <person name="Pangilinan J."/>
            <person name="Riley R."/>
            <person name="Hundley H."/>
            <person name="Na H."/>
            <person name="Barry K."/>
            <person name="Grigoriev I.V."/>
            <person name="Stajich J.E."/>
            <person name="Kennedy P.G."/>
        </authorList>
    </citation>
    <scope>NUCLEOTIDE SEQUENCE</scope>
    <source>
        <strain evidence="1">FC423</strain>
    </source>
</reference>
<accession>A0A9P7K0K7</accession>
<organism evidence="1 2">
    <name type="scientific">Suillus discolor</name>
    <dbReference type="NCBI Taxonomy" id="1912936"/>
    <lineage>
        <taxon>Eukaryota</taxon>
        <taxon>Fungi</taxon>
        <taxon>Dikarya</taxon>
        <taxon>Basidiomycota</taxon>
        <taxon>Agaricomycotina</taxon>
        <taxon>Agaricomycetes</taxon>
        <taxon>Agaricomycetidae</taxon>
        <taxon>Boletales</taxon>
        <taxon>Suillineae</taxon>
        <taxon>Suillaceae</taxon>
        <taxon>Suillus</taxon>
    </lineage>
</organism>
<protein>
    <submittedName>
        <fullName evidence="1">Uncharacterized protein</fullName>
    </submittedName>
</protein>
<comment type="caution">
    <text evidence="1">The sequence shown here is derived from an EMBL/GenBank/DDBJ whole genome shotgun (WGS) entry which is preliminary data.</text>
</comment>
<dbReference type="GeneID" id="64695485"/>
<dbReference type="Proteomes" id="UP000823399">
    <property type="component" value="Unassembled WGS sequence"/>
</dbReference>
<evidence type="ECO:0000313" key="2">
    <source>
        <dbReference type="Proteomes" id="UP000823399"/>
    </source>
</evidence>
<sequence length="105" mass="12324">MENYFQAQPEPMPSAQPEPVVPVIPGPLIINKLAIVHMHTLARYRLQNYLSMLPINPVRTTMEERCWVTLLALKKEQELQESFRELEKAWRELDETKKVLGIKRN</sequence>